<evidence type="ECO:0000313" key="3">
    <source>
        <dbReference type="Proteomes" id="UP001054945"/>
    </source>
</evidence>
<dbReference type="Proteomes" id="UP001054945">
    <property type="component" value="Unassembled WGS sequence"/>
</dbReference>
<dbReference type="AlphaFoldDB" id="A0AAV4MBP9"/>
<evidence type="ECO:0000256" key="1">
    <source>
        <dbReference type="SAM" id="MobiDB-lite"/>
    </source>
</evidence>
<keyword evidence="3" id="KW-1185">Reference proteome</keyword>
<feature type="compositionally biased region" description="Basic and acidic residues" evidence="1">
    <location>
        <begin position="63"/>
        <end position="89"/>
    </location>
</feature>
<comment type="caution">
    <text evidence="2">The sequence shown here is derived from an EMBL/GenBank/DDBJ whole genome shotgun (WGS) entry which is preliminary data.</text>
</comment>
<sequence length="113" mass="12957">MENGPKAFRRIRLNLLPPEVKRSLVARNVRESRTFSRNPGISLYDRWGSAHPIPVQRPSGPADRPKTGLQEEGRRKREKEGKREKEELGKKCNESIIPLIACPFQFFLAIFCG</sequence>
<reference evidence="2 3" key="1">
    <citation type="submission" date="2021-06" db="EMBL/GenBank/DDBJ databases">
        <title>Caerostris extrusa draft genome.</title>
        <authorList>
            <person name="Kono N."/>
            <person name="Arakawa K."/>
        </authorList>
    </citation>
    <scope>NUCLEOTIDE SEQUENCE [LARGE SCALE GENOMIC DNA]</scope>
</reference>
<name>A0AAV4MBP9_CAEEX</name>
<accession>A0AAV4MBP9</accession>
<dbReference type="EMBL" id="BPLR01002083">
    <property type="protein sequence ID" value="GIX69773.1"/>
    <property type="molecule type" value="Genomic_DNA"/>
</dbReference>
<protein>
    <submittedName>
        <fullName evidence="2">Uncharacterized protein</fullName>
    </submittedName>
</protein>
<gene>
    <name evidence="2" type="ORF">CEXT_438081</name>
</gene>
<evidence type="ECO:0000313" key="2">
    <source>
        <dbReference type="EMBL" id="GIX69773.1"/>
    </source>
</evidence>
<organism evidence="2 3">
    <name type="scientific">Caerostris extrusa</name>
    <name type="common">Bark spider</name>
    <name type="synonym">Caerostris bankana</name>
    <dbReference type="NCBI Taxonomy" id="172846"/>
    <lineage>
        <taxon>Eukaryota</taxon>
        <taxon>Metazoa</taxon>
        <taxon>Ecdysozoa</taxon>
        <taxon>Arthropoda</taxon>
        <taxon>Chelicerata</taxon>
        <taxon>Arachnida</taxon>
        <taxon>Araneae</taxon>
        <taxon>Araneomorphae</taxon>
        <taxon>Entelegynae</taxon>
        <taxon>Araneoidea</taxon>
        <taxon>Araneidae</taxon>
        <taxon>Caerostris</taxon>
    </lineage>
</organism>
<proteinExistence type="predicted"/>
<feature type="region of interest" description="Disordered" evidence="1">
    <location>
        <begin position="47"/>
        <end position="89"/>
    </location>
</feature>